<dbReference type="PANTHER" id="PTHR21364">
    <property type="entry name" value="GENERAL ODORANT-BINDING PROTEIN 19A"/>
    <property type="match status" value="1"/>
</dbReference>
<dbReference type="AlphaFoldDB" id="A0A0E3Y5Z9"/>
<dbReference type="CDD" id="cd23992">
    <property type="entry name" value="PBP_GOBP"/>
    <property type="match status" value="1"/>
</dbReference>
<protein>
    <submittedName>
        <fullName evidence="2">Odorant binding protein 4</fullName>
    </submittedName>
</protein>
<dbReference type="GO" id="GO:0005549">
    <property type="term" value="F:odorant binding"/>
    <property type="evidence" value="ECO:0007669"/>
    <property type="project" value="InterPro"/>
</dbReference>
<feature type="chain" id="PRO_5002415109" evidence="1">
    <location>
        <begin position="22"/>
        <end position="145"/>
    </location>
</feature>
<feature type="signal peptide" evidence="1">
    <location>
        <begin position="1"/>
        <end position="21"/>
    </location>
</feature>
<sequence>MACISWRYFILLLFSVELTYCYLTEAQIKATQKLIRRTCKTKAKITNEEELDRLPKGNWDDVSHTSRCYLHCCLSMLKVINSDGFIDLEAGMRQSAILPPERRASSEIAIDTCKDKGEGLTDKCDIAYEIAKCLYDFEPKFYLIP</sequence>
<dbReference type="PANTHER" id="PTHR21364:SF2">
    <property type="entry name" value="GENERAL ODORANT-BINDING PROTEIN 19A"/>
    <property type="match status" value="1"/>
</dbReference>
<evidence type="ECO:0000313" key="2">
    <source>
        <dbReference type="EMBL" id="AKC58525.1"/>
    </source>
</evidence>
<dbReference type="Pfam" id="PF01395">
    <property type="entry name" value="PBP_GOBP"/>
    <property type="match status" value="1"/>
</dbReference>
<dbReference type="InterPro" id="IPR006170">
    <property type="entry name" value="PBP/GOBP"/>
</dbReference>
<dbReference type="InterPro" id="IPR036728">
    <property type="entry name" value="PBP_GOBP_sf"/>
</dbReference>
<organism evidence="2">
    <name type="scientific">Anomala corpulenta</name>
    <dbReference type="NCBI Taxonomy" id="931571"/>
    <lineage>
        <taxon>Eukaryota</taxon>
        <taxon>Metazoa</taxon>
        <taxon>Ecdysozoa</taxon>
        <taxon>Arthropoda</taxon>
        <taxon>Hexapoda</taxon>
        <taxon>Insecta</taxon>
        <taxon>Pterygota</taxon>
        <taxon>Neoptera</taxon>
        <taxon>Endopterygota</taxon>
        <taxon>Coleoptera</taxon>
        <taxon>Polyphaga</taxon>
        <taxon>Scarabaeiformia</taxon>
        <taxon>Scarabaeidae</taxon>
        <taxon>Rutelinae</taxon>
        <taxon>Anomala</taxon>
    </lineage>
</organism>
<proteinExistence type="evidence at transcript level"/>
<dbReference type="SUPFAM" id="SSF47565">
    <property type="entry name" value="Insect pheromone/odorant-binding proteins"/>
    <property type="match status" value="1"/>
</dbReference>
<name>A0A0E3Y5Z9_9SCAR</name>
<accession>A0A0E3Y5Z9</accession>
<reference evidence="2" key="1">
    <citation type="journal article" date="2015" name="PLoS ONE">
        <title>Chemosensory Gene Families in Adult Antennae of Anomala corpulenta Motschulsky (Coleoptera: Scarabaeidae: Rutelinae).</title>
        <authorList>
            <person name="Li X."/>
            <person name="Ju Q."/>
            <person name="Jie W."/>
            <person name="Li F."/>
            <person name="Jiang X."/>
            <person name="Hu J."/>
            <person name="Qu M."/>
        </authorList>
    </citation>
    <scope>NUCLEOTIDE SEQUENCE</scope>
</reference>
<dbReference type="EMBL" id="KM251644">
    <property type="protein sequence ID" value="AKC58525.1"/>
    <property type="molecule type" value="mRNA"/>
</dbReference>
<dbReference type="Gene3D" id="1.10.238.20">
    <property type="entry name" value="Pheromone/general odorant binding protein domain"/>
    <property type="match status" value="1"/>
</dbReference>
<evidence type="ECO:0000256" key="1">
    <source>
        <dbReference type="SAM" id="SignalP"/>
    </source>
</evidence>
<gene>
    <name evidence="2" type="primary">OBP4</name>
</gene>
<dbReference type="SMART" id="SM00708">
    <property type="entry name" value="PhBP"/>
    <property type="match status" value="1"/>
</dbReference>
<keyword evidence="1" id="KW-0732">Signal</keyword>